<dbReference type="InterPro" id="IPR013974">
    <property type="entry name" value="SAF"/>
</dbReference>
<dbReference type="CDD" id="cd11614">
    <property type="entry name" value="SAF_CpaB_FlgA_like"/>
    <property type="match status" value="1"/>
</dbReference>
<gene>
    <name evidence="3" type="ORF">GCM10011509_16350</name>
</gene>
<dbReference type="Proteomes" id="UP000662111">
    <property type="component" value="Unassembled WGS sequence"/>
</dbReference>
<dbReference type="NCBIfam" id="TIGR03177">
    <property type="entry name" value="pilus_cpaB"/>
    <property type="match status" value="1"/>
</dbReference>
<reference evidence="4" key="1">
    <citation type="journal article" date="2019" name="Int. J. Syst. Evol. Microbiol.">
        <title>The Global Catalogue of Microorganisms (GCM) 10K type strain sequencing project: providing services to taxonomists for standard genome sequencing and annotation.</title>
        <authorList>
            <consortium name="The Broad Institute Genomics Platform"/>
            <consortium name="The Broad Institute Genome Sequencing Center for Infectious Disease"/>
            <person name="Wu L."/>
            <person name="Ma J."/>
        </authorList>
    </citation>
    <scope>NUCLEOTIDE SEQUENCE [LARGE SCALE GENOMIC DNA]</scope>
    <source>
        <strain evidence="4">CGMCC 1.5362</strain>
    </source>
</reference>
<evidence type="ECO:0000256" key="1">
    <source>
        <dbReference type="SAM" id="MobiDB-lite"/>
    </source>
</evidence>
<dbReference type="Pfam" id="PF16976">
    <property type="entry name" value="RcpC"/>
    <property type="match status" value="1"/>
</dbReference>
<feature type="region of interest" description="Disordered" evidence="1">
    <location>
        <begin position="176"/>
        <end position="197"/>
    </location>
</feature>
<organism evidence="3 4">
    <name type="scientific">Ornithinimicrobium pekingense</name>
    <dbReference type="NCBI Taxonomy" id="384677"/>
    <lineage>
        <taxon>Bacteria</taxon>
        <taxon>Bacillati</taxon>
        <taxon>Actinomycetota</taxon>
        <taxon>Actinomycetes</taxon>
        <taxon>Micrococcales</taxon>
        <taxon>Ornithinimicrobiaceae</taxon>
        <taxon>Ornithinimicrobium</taxon>
    </lineage>
</organism>
<evidence type="ECO:0000259" key="2">
    <source>
        <dbReference type="SMART" id="SM00858"/>
    </source>
</evidence>
<sequence length="292" mass="31079">MLKRVIAAMIAIVLTAAAAFLVVNYASNADARALEGMETDNVYVAAAAIPEGTTAEELGTFVDTQAIPKQFQVAGRVTDLSDLEGRVVTAAISEGEQLQLGRFATPEEVRARGTFTLPEEAETYHQLTIPLENPRALGGSIVAGDRVGVFGSFDIETEHNYVLDDDGNIVFDERAQQEESADSGTGGEDGSSEDEGESFTITDLLLHKVLVVRVEGGFVAPPSNARDEDAEAQAPADTIHVTLALPAEDAARVIYAKEYGSVWLTLEPEGADDDDARTIVITVPSTGRNVLE</sequence>
<name>A0ABQ2F7E3_9MICO</name>
<dbReference type="SMART" id="SM00858">
    <property type="entry name" value="SAF"/>
    <property type="match status" value="1"/>
</dbReference>
<comment type="caution">
    <text evidence="3">The sequence shown here is derived from an EMBL/GenBank/DDBJ whole genome shotgun (WGS) entry which is preliminary data.</text>
</comment>
<dbReference type="EMBL" id="BMLB01000003">
    <property type="protein sequence ID" value="GGK68661.1"/>
    <property type="molecule type" value="Genomic_DNA"/>
</dbReference>
<evidence type="ECO:0000313" key="4">
    <source>
        <dbReference type="Proteomes" id="UP000662111"/>
    </source>
</evidence>
<evidence type="ECO:0000313" key="3">
    <source>
        <dbReference type="EMBL" id="GGK68661.1"/>
    </source>
</evidence>
<accession>A0ABQ2F7E3</accession>
<protein>
    <recommendedName>
        <fullName evidence="2">SAF domain-containing protein</fullName>
    </recommendedName>
</protein>
<proteinExistence type="predicted"/>
<dbReference type="RefSeq" id="WP_022921504.1">
    <property type="nucleotide sequence ID" value="NZ_BMLB01000003.1"/>
</dbReference>
<dbReference type="InterPro" id="IPR031571">
    <property type="entry name" value="RcpC_dom"/>
</dbReference>
<feature type="domain" description="SAF" evidence="2">
    <location>
        <begin position="40"/>
        <end position="104"/>
    </location>
</feature>
<dbReference type="InterPro" id="IPR017592">
    <property type="entry name" value="Pilus_assmbl_Flp-typ_CpaB"/>
</dbReference>
<keyword evidence="4" id="KW-1185">Reference proteome</keyword>